<evidence type="ECO:0000256" key="6">
    <source>
        <dbReference type="PROSITE-ProRule" id="PRU10141"/>
    </source>
</evidence>
<evidence type="ECO:0000313" key="11">
    <source>
        <dbReference type="Proteomes" id="UP000054928"/>
    </source>
</evidence>
<feature type="domain" description="Protein kinase" evidence="8">
    <location>
        <begin position="56"/>
        <end position="380"/>
    </location>
</feature>
<dbReference type="GO" id="GO:0005524">
    <property type="term" value="F:ATP binding"/>
    <property type="evidence" value="ECO:0007669"/>
    <property type="project" value="UniProtKB-UniRule"/>
</dbReference>
<proteinExistence type="predicted"/>
<dbReference type="Gene3D" id="3.30.200.20">
    <property type="entry name" value="Phosphorylase Kinase, domain 1"/>
    <property type="match status" value="2"/>
</dbReference>
<keyword evidence="4 10" id="KW-0418">Kinase</keyword>
<dbReference type="SUPFAM" id="SSF56112">
    <property type="entry name" value="Protein kinase-like (PK-like)"/>
    <property type="match status" value="2"/>
</dbReference>
<evidence type="ECO:0000313" key="10">
    <source>
        <dbReference type="EMBL" id="CEG36226.1"/>
    </source>
</evidence>
<dbReference type="GO" id="GO:0004691">
    <property type="term" value="F:cAMP-dependent protein kinase activity"/>
    <property type="evidence" value="ECO:0007669"/>
    <property type="project" value="TreeGrafter"/>
</dbReference>
<feature type="binding site" evidence="6">
    <location>
        <position position="85"/>
    </location>
    <ligand>
        <name>ATP</name>
        <dbReference type="ChEBI" id="CHEBI:30616"/>
    </ligand>
</feature>
<accession>A0A0P1A7H6</accession>
<evidence type="ECO:0000256" key="3">
    <source>
        <dbReference type="ARBA" id="ARBA00022741"/>
    </source>
</evidence>
<dbReference type="PANTHER" id="PTHR24353:SF37">
    <property type="entry name" value="CAMP-DEPENDENT PROTEIN KINASE CATALYTIC SUBUNIT PRKX"/>
    <property type="match status" value="1"/>
</dbReference>
<dbReference type="FunFam" id="1.10.510.10:FF:000465">
    <property type="entry name" value="Non-specific serine/threonine protein kinase"/>
    <property type="match status" value="2"/>
</dbReference>
<evidence type="ECO:0000256" key="1">
    <source>
        <dbReference type="ARBA" id="ARBA00022527"/>
    </source>
</evidence>
<evidence type="ECO:0000259" key="9">
    <source>
        <dbReference type="PROSITE" id="PS51285"/>
    </source>
</evidence>
<dbReference type="PANTHER" id="PTHR24353">
    <property type="entry name" value="CYCLIC NUCLEOTIDE-DEPENDENT PROTEIN KINASE"/>
    <property type="match status" value="1"/>
</dbReference>
<dbReference type="Pfam" id="PF00069">
    <property type="entry name" value="Pkinase"/>
    <property type="match status" value="4"/>
</dbReference>
<dbReference type="FunFam" id="3.30.200.20:FF:000042">
    <property type="entry name" value="Aurora kinase A"/>
    <property type="match status" value="2"/>
</dbReference>
<sequence length="914" mass="104705">MITKKSHQRKSSTQDLAKRYNFASNYLPVSTKARRSSVKRLHFISELEKSTAIDEFELLDVLGQGTFGSVHLARHLDTGAAVAIKILLKAVMLDLRQESNVLREQSIHLGLKHPFIAKLYATFQDKEALYFVLEFCPGGELYNLVYMHDDRHEEENEKSDDLSDVESRQRGSEIDEPEVTESESDEEQSRPSFAVSRNRLSLDKHLSKQELRSSHGGLYERYVAFYAACLVTALESLHMRGILYRDLKLENLVLDAAGYLKLIDFGLAKSSETEKIVRSSTMCGSFEFMAPEILKHEVYDQRVDLWSFGILLYEMLFGVTPFHHANHREQGRRILSEPVHFPSKYEQQHTAVCSLIQNLLEKDPAQRIATFTDVKKTVFFRTYFPSAQRWQELEARKTEPPFVPRLNGLFDTSLFLRVSEEHKGSMCSDADSDFGLFYSEATLSASMLKLTLLSARDCVMSCQAAKHHCNSDAMIFSAFKTEFDMGTGCHKRRLTEIPDQTTMLFQCNNPELQTLAAHDFDIIRVLGVGTYGVVKLAMHKSTGISVALKVLSKEHVVAMRQEKHILRERTVHLQMQHPLIAKLYGTFQDDDCLYLVLEYLPGGEIYSLVYSHREDQEDGPNAVKAGNLEFKDDPSELRLPTPPNALNSMTDGNLVSIQSQTLEAHEISILRNHFGGLKEEYAIFYLGCILCALEYLHDQNLLYRDLKLENLVLDDEGFLKILDFGFAKLDAQRAEDTDDCCEQSQNARNLTLCGSMDYMAPEVLLRQSHDHRVDIWSFGIIMYELLLGETPFYHENPRELGRRITHDEVEFSNEFEEECPLACDLINQLLVKNPDERLSSVEKIKQHSFFTRVFSSPEDWQQLVLRECPAPFIPKINGPFDTSFFQTIDDESQEELNTCVEPYFEDGTNIFRDF</sequence>
<evidence type="ECO:0000256" key="2">
    <source>
        <dbReference type="ARBA" id="ARBA00022679"/>
    </source>
</evidence>
<dbReference type="PROSITE" id="PS51285">
    <property type="entry name" value="AGC_KINASE_CTER"/>
    <property type="match status" value="2"/>
</dbReference>
<feature type="compositionally biased region" description="Basic and acidic residues" evidence="7">
    <location>
        <begin position="153"/>
        <end position="173"/>
    </location>
</feature>
<name>A0A0P1A7H6_PLAHL</name>
<dbReference type="EMBL" id="CCYD01000112">
    <property type="protein sequence ID" value="CEG36226.1"/>
    <property type="molecule type" value="Genomic_DNA"/>
</dbReference>
<keyword evidence="11" id="KW-1185">Reference proteome</keyword>
<dbReference type="RefSeq" id="XP_024572595.1">
    <property type="nucleotide sequence ID" value="XM_024717468.1"/>
</dbReference>
<dbReference type="InterPro" id="IPR045270">
    <property type="entry name" value="STKc_AGC"/>
</dbReference>
<evidence type="ECO:0000259" key="8">
    <source>
        <dbReference type="PROSITE" id="PS50011"/>
    </source>
</evidence>
<protein>
    <submittedName>
        <fullName evidence="10">Agc protein kinase</fullName>
    </submittedName>
</protein>
<dbReference type="InterPro" id="IPR011009">
    <property type="entry name" value="Kinase-like_dom_sf"/>
</dbReference>
<dbReference type="InterPro" id="IPR017441">
    <property type="entry name" value="Protein_kinase_ATP_BS"/>
</dbReference>
<dbReference type="AlphaFoldDB" id="A0A0P1A7H6"/>
<keyword evidence="3 6" id="KW-0547">Nucleotide-binding</keyword>
<evidence type="ECO:0000256" key="5">
    <source>
        <dbReference type="ARBA" id="ARBA00022840"/>
    </source>
</evidence>
<keyword evidence="5 6" id="KW-0067">ATP-binding</keyword>
<dbReference type="InterPro" id="IPR008271">
    <property type="entry name" value="Ser/Thr_kinase_AS"/>
</dbReference>
<dbReference type="SMART" id="SM00220">
    <property type="entry name" value="S_TKc"/>
    <property type="match status" value="2"/>
</dbReference>
<keyword evidence="1" id="KW-0723">Serine/threonine-protein kinase</keyword>
<reference evidence="11" key="1">
    <citation type="submission" date="2014-09" db="EMBL/GenBank/DDBJ databases">
        <authorList>
            <person name="Sharma Rahul"/>
            <person name="Thines Marco"/>
        </authorList>
    </citation>
    <scope>NUCLEOTIDE SEQUENCE [LARGE SCALE GENOMIC DNA]</scope>
</reference>
<dbReference type="OrthoDB" id="63267at2759"/>
<feature type="binding site" evidence="6">
    <location>
        <position position="549"/>
    </location>
    <ligand>
        <name>ATP</name>
        <dbReference type="ChEBI" id="CHEBI:30616"/>
    </ligand>
</feature>
<feature type="domain" description="Protein kinase" evidence="8">
    <location>
        <begin position="520"/>
        <end position="850"/>
    </location>
</feature>
<feature type="compositionally biased region" description="Acidic residues" evidence="7">
    <location>
        <begin position="174"/>
        <end position="186"/>
    </location>
</feature>
<dbReference type="CDD" id="cd05123">
    <property type="entry name" value="STKc_AGC"/>
    <property type="match status" value="1"/>
</dbReference>
<organism evidence="10 11">
    <name type="scientific">Plasmopara halstedii</name>
    <name type="common">Downy mildew of sunflower</name>
    <dbReference type="NCBI Taxonomy" id="4781"/>
    <lineage>
        <taxon>Eukaryota</taxon>
        <taxon>Sar</taxon>
        <taxon>Stramenopiles</taxon>
        <taxon>Oomycota</taxon>
        <taxon>Peronosporomycetes</taxon>
        <taxon>Peronosporales</taxon>
        <taxon>Peronosporaceae</taxon>
        <taxon>Plasmopara</taxon>
    </lineage>
</organism>
<evidence type="ECO:0000256" key="7">
    <source>
        <dbReference type="SAM" id="MobiDB-lite"/>
    </source>
</evidence>
<dbReference type="STRING" id="4781.A0A0P1A7H6"/>
<dbReference type="Proteomes" id="UP000054928">
    <property type="component" value="Unassembled WGS sequence"/>
</dbReference>
<keyword evidence="2" id="KW-0808">Transferase</keyword>
<dbReference type="Gene3D" id="1.10.510.10">
    <property type="entry name" value="Transferase(Phosphotransferase) domain 1"/>
    <property type="match status" value="2"/>
</dbReference>
<dbReference type="OMA" id="HEEHTSI"/>
<evidence type="ECO:0000256" key="4">
    <source>
        <dbReference type="ARBA" id="ARBA00022777"/>
    </source>
</evidence>
<dbReference type="PROSITE" id="PS50011">
    <property type="entry name" value="PROTEIN_KINASE_DOM"/>
    <property type="match status" value="2"/>
</dbReference>
<feature type="domain" description="AGC-kinase C-terminal" evidence="9">
    <location>
        <begin position="856"/>
        <end position="914"/>
    </location>
</feature>
<dbReference type="GeneID" id="36395600"/>
<feature type="domain" description="AGC-kinase C-terminal" evidence="9">
    <location>
        <begin position="386"/>
        <end position="449"/>
    </location>
</feature>
<dbReference type="PROSITE" id="PS00108">
    <property type="entry name" value="PROTEIN_KINASE_ST"/>
    <property type="match status" value="2"/>
</dbReference>
<dbReference type="InterPro" id="IPR000719">
    <property type="entry name" value="Prot_kinase_dom"/>
</dbReference>
<dbReference type="GO" id="GO:0005952">
    <property type="term" value="C:cAMP-dependent protein kinase complex"/>
    <property type="evidence" value="ECO:0007669"/>
    <property type="project" value="TreeGrafter"/>
</dbReference>
<dbReference type="InterPro" id="IPR000961">
    <property type="entry name" value="AGC-kinase_C"/>
</dbReference>
<feature type="region of interest" description="Disordered" evidence="7">
    <location>
        <begin position="153"/>
        <end position="195"/>
    </location>
</feature>
<dbReference type="PROSITE" id="PS00107">
    <property type="entry name" value="PROTEIN_KINASE_ATP"/>
    <property type="match status" value="2"/>
</dbReference>